<gene>
    <name evidence="3" type="ORF">CCS01_15750</name>
</gene>
<dbReference type="Gene3D" id="3.90.226.10">
    <property type="entry name" value="2-enoyl-CoA Hydratase, Chain A, domain 1"/>
    <property type="match status" value="1"/>
</dbReference>
<dbReference type="Pfam" id="PF00378">
    <property type="entry name" value="ECH_1"/>
    <property type="match status" value="1"/>
</dbReference>
<dbReference type="EMBL" id="NHRY01000168">
    <property type="protein sequence ID" value="PPQ32397.1"/>
    <property type="molecule type" value="Genomic_DNA"/>
</dbReference>
<dbReference type="RefSeq" id="WP_104519788.1">
    <property type="nucleotide sequence ID" value="NZ_NHRY01000168.1"/>
</dbReference>
<evidence type="ECO:0000256" key="1">
    <source>
        <dbReference type="ARBA" id="ARBA00005254"/>
    </source>
</evidence>
<dbReference type="InterPro" id="IPR018376">
    <property type="entry name" value="Enoyl-CoA_hyd/isom_CS"/>
</dbReference>
<dbReference type="CDD" id="cd06558">
    <property type="entry name" value="crotonase-like"/>
    <property type="match status" value="1"/>
</dbReference>
<dbReference type="SUPFAM" id="SSF52096">
    <property type="entry name" value="ClpP/crotonase"/>
    <property type="match status" value="1"/>
</dbReference>
<dbReference type="InterPro" id="IPR001753">
    <property type="entry name" value="Enoyl-CoA_hydra/iso"/>
</dbReference>
<sequence length="261" mass="28437">MQHASYEHIGVDTAGNIATIEIRRGPNNFIDTDMVAEIADALEIHDRTPGVRAIVLCAQGKHFCAGADFGSRGPDGVARATKRGRHLYKEAQRLWRTGKPIVAAVHGAAVGAGVGLAVMADFRVACPEARFSANFTRLGFHPGFGLTATLPRLIGEQQAALLMYTGRRITGEDALRIGLVDYCVPLDQVRSKAVELATEIAQSAPLAIISTRETLRRGLADAVARATEREYEEQDWLRNTADFREGTKAMAERRLPDFQAK</sequence>
<dbReference type="PROSITE" id="PS00166">
    <property type="entry name" value="ENOYL_COA_HYDRATASE"/>
    <property type="match status" value="1"/>
</dbReference>
<dbReference type="GO" id="GO:0003824">
    <property type="term" value="F:catalytic activity"/>
    <property type="evidence" value="ECO:0007669"/>
    <property type="project" value="InterPro"/>
</dbReference>
<reference evidence="3 4" key="1">
    <citation type="journal article" date="2018" name="Arch. Microbiol.">
        <title>New insights into the metabolic potential of the phototrophic purple bacterium Rhodopila globiformis DSM 161(T) from its draft genome sequence and evidence for a vanadium-dependent nitrogenase.</title>
        <authorList>
            <person name="Imhoff J.F."/>
            <person name="Rahn T."/>
            <person name="Kunzel S."/>
            <person name="Neulinger S.C."/>
        </authorList>
    </citation>
    <scope>NUCLEOTIDE SEQUENCE [LARGE SCALE GENOMIC DNA]</scope>
    <source>
        <strain evidence="3 4">DSM 161</strain>
    </source>
</reference>
<comment type="similarity">
    <text evidence="1 2">Belongs to the enoyl-CoA hydratase/isomerase family.</text>
</comment>
<dbReference type="OrthoDB" id="9777711at2"/>
<name>A0A2S6NCR2_RHOGL</name>
<keyword evidence="4" id="KW-1185">Reference proteome</keyword>
<evidence type="ECO:0000313" key="4">
    <source>
        <dbReference type="Proteomes" id="UP000239724"/>
    </source>
</evidence>
<organism evidence="3 4">
    <name type="scientific">Rhodopila globiformis</name>
    <name type="common">Rhodopseudomonas globiformis</name>
    <dbReference type="NCBI Taxonomy" id="1071"/>
    <lineage>
        <taxon>Bacteria</taxon>
        <taxon>Pseudomonadati</taxon>
        <taxon>Pseudomonadota</taxon>
        <taxon>Alphaproteobacteria</taxon>
        <taxon>Acetobacterales</taxon>
        <taxon>Acetobacteraceae</taxon>
        <taxon>Rhodopila</taxon>
    </lineage>
</organism>
<evidence type="ECO:0000256" key="2">
    <source>
        <dbReference type="RuleBase" id="RU003707"/>
    </source>
</evidence>
<proteinExistence type="inferred from homology"/>
<dbReference type="PANTHER" id="PTHR43802">
    <property type="entry name" value="ENOYL-COA HYDRATASE"/>
    <property type="match status" value="1"/>
</dbReference>
<evidence type="ECO:0000313" key="3">
    <source>
        <dbReference type="EMBL" id="PPQ32397.1"/>
    </source>
</evidence>
<dbReference type="InterPro" id="IPR029045">
    <property type="entry name" value="ClpP/crotonase-like_dom_sf"/>
</dbReference>
<comment type="caution">
    <text evidence="3">The sequence shown here is derived from an EMBL/GenBank/DDBJ whole genome shotgun (WGS) entry which is preliminary data.</text>
</comment>
<dbReference type="AlphaFoldDB" id="A0A2S6NCR2"/>
<dbReference type="Proteomes" id="UP000239724">
    <property type="component" value="Unassembled WGS sequence"/>
</dbReference>
<accession>A0A2S6NCR2</accession>
<protein>
    <submittedName>
        <fullName evidence="3">Enoyl-CoA hydratase</fullName>
    </submittedName>
</protein>
<dbReference type="PANTHER" id="PTHR43802:SF1">
    <property type="entry name" value="IP11341P-RELATED"/>
    <property type="match status" value="1"/>
</dbReference>